<proteinExistence type="predicted"/>
<organism evidence="2 3">
    <name type="scientific">Melghirimyces profundicolus</name>
    <dbReference type="NCBI Taxonomy" id="1242148"/>
    <lineage>
        <taxon>Bacteria</taxon>
        <taxon>Bacillati</taxon>
        <taxon>Bacillota</taxon>
        <taxon>Bacilli</taxon>
        <taxon>Bacillales</taxon>
        <taxon>Thermoactinomycetaceae</taxon>
        <taxon>Melghirimyces</taxon>
    </lineage>
</organism>
<dbReference type="Gene3D" id="3.40.50.720">
    <property type="entry name" value="NAD(P)-binding Rossmann-like Domain"/>
    <property type="match status" value="1"/>
</dbReference>
<dbReference type="RefSeq" id="WP_108022611.1">
    <property type="nucleotide sequence ID" value="NZ_QBKR01000007.1"/>
</dbReference>
<dbReference type="PANTHER" id="PTHR30388:SF6">
    <property type="entry name" value="XANTHINE DEHYDROGENASE SUBUNIT A-RELATED"/>
    <property type="match status" value="1"/>
</dbReference>
<dbReference type="InterPro" id="IPR052698">
    <property type="entry name" value="MoCofactor_Util/Proc"/>
</dbReference>
<evidence type="ECO:0000259" key="1">
    <source>
        <dbReference type="Pfam" id="PF13478"/>
    </source>
</evidence>
<accession>A0A2T6BZ22</accession>
<name>A0A2T6BZ22_9BACL</name>
<dbReference type="Proteomes" id="UP000244240">
    <property type="component" value="Unassembled WGS sequence"/>
</dbReference>
<gene>
    <name evidence="2" type="ORF">C8P63_107114</name>
</gene>
<dbReference type="AlphaFoldDB" id="A0A2T6BZ22"/>
<evidence type="ECO:0000313" key="3">
    <source>
        <dbReference type="Proteomes" id="UP000244240"/>
    </source>
</evidence>
<sequence length="279" mass="30809">MNGRKENDRLRPGRDPFGAWTTCLKEEQAAVLNTLLELSPSPGLPAGVRLFVPENGEPLGDLGDEALNRLAVERARKKLDTLHPQSETCLFSLPGGRQAEVFVDVNLPPLELVIFGAGHDAVPLVKFAVESGFKTVVVDPRPAYATEERFPGARIIPADAGSWEERVIIGRRTFVVVMNHHLERDQAAIRFSLNSAAPYVGVLGPRSRRQRMLEELERKGITFGEEQMARMYNPVGLDIGADNPQEVAISILAEILAFRNGHPGGFLRGKDKIHQLARR</sequence>
<keyword evidence="3" id="KW-1185">Reference proteome</keyword>
<protein>
    <submittedName>
        <fullName evidence="2">Putative sulfurylase large subunit (Molybdopterin cytosine dinucleotide biosynthesis)</fullName>
    </submittedName>
</protein>
<dbReference type="InterPro" id="IPR027051">
    <property type="entry name" value="XdhC_Rossmann_dom"/>
</dbReference>
<dbReference type="OrthoDB" id="9773039at2"/>
<dbReference type="Pfam" id="PF13478">
    <property type="entry name" value="XdhC_C"/>
    <property type="match status" value="1"/>
</dbReference>
<reference evidence="2 3" key="1">
    <citation type="submission" date="2018-04" db="EMBL/GenBank/DDBJ databases">
        <title>Genomic Encyclopedia of Archaeal and Bacterial Type Strains, Phase II (KMG-II): from individual species to whole genera.</title>
        <authorList>
            <person name="Goeker M."/>
        </authorList>
    </citation>
    <scope>NUCLEOTIDE SEQUENCE [LARGE SCALE GENOMIC DNA]</scope>
    <source>
        <strain evidence="2 3">DSM 45787</strain>
    </source>
</reference>
<feature type="domain" description="XdhC Rossmann" evidence="1">
    <location>
        <begin position="112"/>
        <end position="255"/>
    </location>
</feature>
<evidence type="ECO:0000313" key="2">
    <source>
        <dbReference type="EMBL" id="PTX61319.1"/>
    </source>
</evidence>
<dbReference type="PANTHER" id="PTHR30388">
    <property type="entry name" value="ALDEHYDE OXIDOREDUCTASE MOLYBDENUM COFACTOR ASSEMBLY PROTEIN"/>
    <property type="match status" value="1"/>
</dbReference>
<dbReference type="EMBL" id="QBKR01000007">
    <property type="protein sequence ID" value="PTX61319.1"/>
    <property type="molecule type" value="Genomic_DNA"/>
</dbReference>
<comment type="caution">
    <text evidence="2">The sequence shown here is derived from an EMBL/GenBank/DDBJ whole genome shotgun (WGS) entry which is preliminary data.</text>
</comment>